<keyword evidence="4" id="KW-0547">Nucleotide-binding</keyword>
<dbReference type="SUPFAM" id="SSF52540">
    <property type="entry name" value="P-loop containing nucleoside triphosphate hydrolases"/>
    <property type="match status" value="1"/>
</dbReference>
<gene>
    <name evidence="8" type="primary">eccA</name>
    <name evidence="8" type="ORF">H1R19_04140</name>
</gene>
<keyword evidence="9" id="KW-1185">Reference proteome</keyword>
<evidence type="ECO:0000256" key="2">
    <source>
        <dbReference type="ARBA" id="ARBA00010378"/>
    </source>
</evidence>
<dbReference type="FunFam" id="3.40.50.300:FF:000216">
    <property type="entry name" value="Type VII secretion ATPase EccA"/>
    <property type="match status" value="1"/>
</dbReference>
<protein>
    <submittedName>
        <fullName evidence="8">Type VII secretion AAA-ATPase EccA</fullName>
    </submittedName>
</protein>
<sequence length="599" mass="65000">MADVRKARALFELGVLSLNIPVEGQEPINNPAQATKAFTRATEWDPTLGDAWIGRLACGDNSNEVLLGLYRARASIGAAQRRLGLPPGTIVGRWYTGMFIDYPASTPVEATAAYASSLIRGADFAGAEEALDEVPPAHRIPVVDFVRAFLHFTTQRWPDVLTALTRSDRWGDPYMQAVADFMAGTSCVHLGMLGEGMRRLQNAIDGPIAACATQAMFAYGLALRAQGHEEKAKSMFEQAYARDPSLSAAAEALRSPSMRLTATTPEEIAERTDRWDPKSVPDHTETLVSTSAASGEMGALVTDAQRELDEQIGLESVKQQVAKLQSSATLAKVRADRGLSTSARSLHLAFTGPPGTGKTTVARIVAKIYCGLGFIKTDKVVEATRRDLVGEHLGSTAIKTSALIDSAMDGVLFIDEAYTLIQQGLSGGDAFGREAVDTLLARMEDDRDRLVVIIAGYDSEIDRFLAANDGLSSRFARRVRFESYTPGELARIGEFIARKRDSLLTDEAMIEIEQACGPLYHDVRDHRGTTRRATDLAGNGRFIRNIIEAAEEEREFRLSTAGDFDALTADDLMRIETDDVKAAISGVLSGLVRSERPSP</sequence>
<evidence type="ECO:0000313" key="9">
    <source>
        <dbReference type="Proteomes" id="UP000515663"/>
    </source>
</evidence>
<evidence type="ECO:0000259" key="7">
    <source>
        <dbReference type="SMART" id="SM00382"/>
    </source>
</evidence>
<dbReference type="SUPFAM" id="SSF48452">
    <property type="entry name" value="TPR-like"/>
    <property type="match status" value="1"/>
</dbReference>
<dbReference type="GO" id="GO:0005524">
    <property type="term" value="F:ATP binding"/>
    <property type="evidence" value="ECO:0007669"/>
    <property type="project" value="UniProtKB-KW"/>
</dbReference>
<evidence type="ECO:0000313" key="8">
    <source>
        <dbReference type="EMBL" id="QMT02358.1"/>
    </source>
</evidence>
<feature type="domain" description="AAA+ ATPase" evidence="7">
    <location>
        <begin position="344"/>
        <end position="485"/>
    </location>
</feature>
<keyword evidence="6" id="KW-0802">TPR repeat</keyword>
<dbReference type="CDD" id="cd00009">
    <property type="entry name" value="AAA"/>
    <property type="match status" value="1"/>
</dbReference>
<dbReference type="InterPro" id="IPR003959">
    <property type="entry name" value="ATPase_AAA_core"/>
</dbReference>
<name>A0A7D7LXP8_9ACTN</name>
<evidence type="ECO:0000256" key="6">
    <source>
        <dbReference type="PROSITE-ProRule" id="PRU00339"/>
    </source>
</evidence>
<dbReference type="Pfam" id="PF21545">
    <property type="entry name" value="T7SS_EccA1_N"/>
    <property type="match status" value="1"/>
</dbReference>
<feature type="repeat" description="TPR" evidence="6">
    <location>
        <begin position="213"/>
        <end position="246"/>
    </location>
</feature>
<dbReference type="GO" id="GO:0005737">
    <property type="term" value="C:cytoplasm"/>
    <property type="evidence" value="ECO:0007669"/>
    <property type="project" value="UniProtKB-SubCell"/>
</dbReference>
<evidence type="ECO:0000256" key="4">
    <source>
        <dbReference type="ARBA" id="ARBA00022741"/>
    </source>
</evidence>
<dbReference type="PANTHER" id="PTHR43392:SF2">
    <property type="entry name" value="AAA-TYPE ATPASE FAMILY PROTEIN _ ANKYRIN REPEAT FAMILY PROTEIN"/>
    <property type="match status" value="1"/>
</dbReference>
<dbReference type="PANTHER" id="PTHR43392">
    <property type="entry name" value="AAA-TYPE ATPASE FAMILY PROTEIN / ANKYRIN REPEAT FAMILY PROTEIN"/>
    <property type="match status" value="1"/>
</dbReference>
<reference evidence="9" key="1">
    <citation type="submission" date="2020-07" db="EMBL/GenBank/DDBJ databases">
        <title>novel species isolated from the respiratory tract of Marmot.</title>
        <authorList>
            <person name="Zhang G."/>
        </authorList>
    </citation>
    <scope>NUCLEOTIDE SEQUENCE [LARGE SCALE GENOMIC DNA]</scope>
    <source>
        <strain evidence="9">686</strain>
    </source>
</reference>
<dbReference type="AlphaFoldDB" id="A0A7D7LXP8"/>
<organism evidence="8 9">
    <name type="scientific">Gordonia jinghuaiqii</name>
    <dbReference type="NCBI Taxonomy" id="2758710"/>
    <lineage>
        <taxon>Bacteria</taxon>
        <taxon>Bacillati</taxon>
        <taxon>Actinomycetota</taxon>
        <taxon>Actinomycetes</taxon>
        <taxon>Mycobacteriales</taxon>
        <taxon>Gordoniaceae</taxon>
        <taxon>Gordonia</taxon>
    </lineage>
</organism>
<accession>A0A7D7LXP8</accession>
<dbReference type="InterPro" id="IPR023835">
    <property type="entry name" value="T7SS_EccA"/>
</dbReference>
<dbReference type="InterPro" id="IPR049078">
    <property type="entry name" value="T7SS_EccA1-like_N"/>
</dbReference>
<dbReference type="Gene3D" id="1.25.40.10">
    <property type="entry name" value="Tetratricopeptide repeat domain"/>
    <property type="match status" value="1"/>
</dbReference>
<dbReference type="PROSITE" id="PS50005">
    <property type="entry name" value="TPR"/>
    <property type="match status" value="1"/>
</dbReference>
<dbReference type="InterPro" id="IPR041627">
    <property type="entry name" value="AAA_lid_6"/>
</dbReference>
<dbReference type="GO" id="GO:0016887">
    <property type="term" value="F:ATP hydrolysis activity"/>
    <property type="evidence" value="ECO:0007669"/>
    <property type="project" value="InterPro"/>
</dbReference>
<keyword evidence="3" id="KW-0963">Cytoplasm</keyword>
<keyword evidence="5" id="KW-0067">ATP-binding</keyword>
<dbReference type="InterPro" id="IPR000641">
    <property type="entry name" value="CbxX/CfxQ"/>
</dbReference>
<dbReference type="Proteomes" id="UP000515663">
    <property type="component" value="Chromosome"/>
</dbReference>
<comment type="subcellular location">
    <subcellularLocation>
        <location evidence="1">Cytoplasm</location>
    </subcellularLocation>
</comment>
<dbReference type="InterPro" id="IPR050773">
    <property type="entry name" value="CbxX/CfxQ_RuBisCO_ESX"/>
</dbReference>
<evidence type="ECO:0000256" key="3">
    <source>
        <dbReference type="ARBA" id="ARBA00022490"/>
    </source>
</evidence>
<dbReference type="RefSeq" id="WP_219850636.1">
    <property type="nucleotide sequence ID" value="NZ_CP059491.1"/>
</dbReference>
<dbReference type="Gene3D" id="3.40.50.300">
    <property type="entry name" value="P-loop containing nucleotide triphosphate hydrolases"/>
    <property type="match status" value="1"/>
</dbReference>
<evidence type="ECO:0000256" key="5">
    <source>
        <dbReference type="ARBA" id="ARBA00022840"/>
    </source>
</evidence>
<dbReference type="Pfam" id="PF17866">
    <property type="entry name" value="AAA_lid_6"/>
    <property type="match status" value="1"/>
</dbReference>
<dbReference type="Gene3D" id="1.10.8.60">
    <property type="match status" value="1"/>
</dbReference>
<dbReference type="EMBL" id="CP059491">
    <property type="protein sequence ID" value="QMT02358.1"/>
    <property type="molecule type" value="Genomic_DNA"/>
</dbReference>
<dbReference type="SMART" id="SM00382">
    <property type="entry name" value="AAA"/>
    <property type="match status" value="1"/>
</dbReference>
<dbReference type="NCBIfam" id="TIGR03922">
    <property type="entry name" value="T7SS_EccA"/>
    <property type="match status" value="1"/>
</dbReference>
<dbReference type="InterPro" id="IPR003593">
    <property type="entry name" value="AAA+_ATPase"/>
</dbReference>
<comment type="similarity">
    <text evidence="2">Belongs to the CbxX/CfxQ family.</text>
</comment>
<evidence type="ECO:0000256" key="1">
    <source>
        <dbReference type="ARBA" id="ARBA00004496"/>
    </source>
</evidence>
<dbReference type="KEGG" id="gji:H1R19_04140"/>
<dbReference type="InterPro" id="IPR019734">
    <property type="entry name" value="TPR_rpt"/>
</dbReference>
<dbReference type="InterPro" id="IPR011990">
    <property type="entry name" value="TPR-like_helical_dom_sf"/>
</dbReference>
<proteinExistence type="inferred from homology"/>
<dbReference type="InterPro" id="IPR027417">
    <property type="entry name" value="P-loop_NTPase"/>
</dbReference>
<dbReference type="Pfam" id="PF00004">
    <property type="entry name" value="AAA"/>
    <property type="match status" value="1"/>
</dbReference>
<dbReference type="PRINTS" id="PR00819">
    <property type="entry name" value="CBXCFQXSUPER"/>
</dbReference>